<sequence>MSLFQVSEQSVVSIHGNLDRDTLSKNWWSLLTDKQQAQLQQAKTSVFDLADVERVDSAGLAWLINAIRDAKAHNIAVTLTDLPDKLMKLAKISDVDRLLPVE</sequence>
<dbReference type="AlphaFoldDB" id="A0A7S9HCG9"/>
<evidence type="ECO:0000313" key="2">
    <source>
        <dbReference type="EMBL" id="QPG05165.1"/>
    </source>
</evidence>
<dbReference type="Gene3D" id="3.30.750.24">
    <property type="entry name" value="STAS domain"/>
    <property type="match status" value="1"/>
</dbReference>
<accession>A0A7S9HCG9</accession>
<dbReference type="InterPro" id="IPR058548">
    <property type="entry name" value="MlaB-like_STAS"/>
</dbReference>
<dbReference type="PROSITE" id="PS50801">
    <property type="entry name" value="STAS"/>
    <property type="match status" value="1"/>
</dbReference>
<name>A0A7S9HCG9_9ALTE</name>
<protein>
    <submittedName>
        <fullName evidence="2">STAS domain-containing protein</fullName>
    </submittedName>
</protein>
<evidence type="ECO:0000313" key="3">
    <source>
        <dbReference type="Proteomes" id="UP000595095"/>
    </source>
</evidence>
<gene>
    <name evidence="2" type="ORF">IT774_13690</name>
</gene>
<reference evidence="2 3" key="1">
    <citation type="submission" date="2020-11" db="EMBL/GenBank/DDBJ databases">
        <title>Complete genome sequence for Salinimonas sp. strain G2-b.</title>
        <authorList>
            <person name="Park S.-J."/>
        </authorList>
    </citation>
    <scope>NUCLEOTIDE SEQUENCE [LARGE SCALE GENOMIC DNA]</scope>
    <source>
        <strain evidence="2 3">G2-b</strain>
    </source>
</reference>
<dbReference type="CDD" id="cd07043">
    <property type="entry name" value="STAS_anti-anti-sigma_factors"/>
    <property type="match status" value="1"/>
</dbReference>
<keyword evidence="3" id="KW-1185">Reference proteome</keyword>
<organism evidence="2 3">
    <name type="scientific">Salinimonas marina</name>
    <dbReference type="NCBI Taxonomy" id="2785918"/>
    <lineage>
        <taxon>Bacteria</taxon>
        <taxon>Pseudomonadati</taxon>
        <taxon>Pseudomonadota</taxon>
        <taxon>Gammaproteobacteria</taxon>
        <taxon>Alteromonadales</taxon>
        <taxon>Alteromonadaceae</taxon>
        <taxon>Alteromonas/Salinimonas group</taxon>
        <taxon>Salinimonas</taxon>
    </lineage>
</organism>
<proteinExistence type="predicted"/>
<dbReference type="PANTHER" id="PTHR35849:SF1">
    <property type="entry name" value="INTERMEMBRANE PHOSPHOLIPID TRANSPORT SYSTEM BINDING PROTEIN MLAB"/>
    <property type="match status" value="1"/>
</dbReference>
<dbReference type="PANTHER" id="PTHR35849">
    <property type="entry name" value="BLR2341 PROTEIN"/>
    <property type="match status" value="1"/>
</dbReference>
<dbReference type="EMBL" id="CP064795">
    <property type="protein sequence ID" value="QPG05165.1"/>
    <property type="molecule type" value="Genomic_DNA"/>
</dbReference>
<dbReference type="InterPro" id="IPR052746">
    <property type="entry name" value="MlaB_ABC_Transporter"/>
</dbReference>
<dbReference type="SUPFAM" id="SSF52091">
    <property type="entry name" value="SpoIIaa-like"/>
    <property type="match status" value="1"/>
</dbReference>
<feature type="domain" description="STAS" evidence="1">
    <location>
        <begin position="1"/>
        <end position="102"/>
    </location>
</feature>
<dbReference type="KEGG" id="smaa:IT774_13690"/>
<dbReference type="InterPro" id="IPR002645">
    <property type="entry name" value="STAS_dom"/>
</dbReference>
<dbReference type="RefSeq" id="WP_195810256.1">
    <property type="nucleotide sequence ID" value="NZ_CP064795.1"/>
</dbReference>
<dbReference type="InterPro" id="IPR036513">
    <property type="entry name" value="STAS_dom_sf"/>
</dbReference>
<dbReference type="Proteomes" id="UP000595095">
    <property type="component" value="Chromosome"/>
</dbReference>
<evidence type="ECO:0000259" key="1">
    <source>
        <dbReference type="PROSITE" id="PS50801"/>
    </source>
</evidence>
<dbReference type="Pfam" id="PF13466">
    <property type="entry name" value="STAS_2"/>
    <property type="match status" value="1"/>
</dbReference>